<gene>
    <name evidence="3" type="ORF">PV05_05661</name>
</gene>
<reference evidence="3 4" key="1">
    <citation type="submission" date="2015-01" db="EMBL/GenBank/DDBJ databases">
        <title>The Genome Sequence of Exophiala xenobiotica CBS118157.</title>
        <authorList>
            <consortium name="The Broad Institute Genomics Platform"/>
            <person name="Cuomo C."/>
            <person name="de Hoog S."/>
            <person name="Gorbushina A."/>
            <person name="Stielow B."/>
            <person name="Teixiera M."/>
            <person name="Abouelleil A."/>
            <person name="Chapman S.B."/>
            <person name="Priest M."/>
            <person name="Young S.K."/>
            <person name="Wortman J."/>
            <person name="Nusbaum C."/>
            <person name="Birren B."/>
        </authorList>
    </citation>
    <scope>NUCLEOTIDE SEQUENCE [LARGE SCALE GENOMIC DNA]</scope>
    <source>
        <strain evidence="3 4">CBS 118157</strain>
    </source>
</reference>
<protein>
    <recommendedName>
        <fullName evidence="2">SGNH hydrolase-type esterase domain-containing protein</fullName>
    </recommendedName>
</protein>
<dbReference type="Pfam" id="PF13472">
    <property type="entry name" value="Lipase_GDSL_2"/>
    <property type="match status" value="1"/>
</dbReference>
<dbReference type="RefSeq" id="XP_013317641.1">
    <property type="nucleotide sequence ID" value="XM_013462187.1"/>
</dbReference>
<keyword evidence="1" id="KW-0732">Signal</keyword>
<accession>A0A0D2D402</accession>
<dbReference type="HOGENOM" id="CLU_029872_0_1_1"/>
<dbReference type="GeneID" id="25327569"/>
<proteinExistence type="predicted"/>
<feature type="chain" id="PRO_5002240196" description="SGNH hydrolase-type esterase domain-containing protein" evidence="1">
    <location>
        <begin position="27"/>
        <end position="451"/>
    </location>
</feature>
<dbReference type="STRING" id="348802.A0A0D2D402"/>
<evidence type="ECO:0000259" key="2">
    <source>
        <dbReference type="Pfam" id="PF13472"/>
    </source>
</evidence>
<dbReference type="CDD" id="cd01830">
    <property type="entry name" value="XynE_like"/>
    <property type="match status" value="1"/>
</dbReference>
<dbReference type="OrthoDB" id="10071171at2759"/>
<evidence type="ECO:0000313" key="4">
    <source>
        <dbReference type="Proteomes" id="UP000054342"/>
    </source>
</evidence>
<dbReference type="EMBL" id="KN847319">
    <property type="protein sequence ID" value="KIW57057.1"/>
    <property type="molecule type" value="Genomic_DNA"/>
</dbReference>
<dbReference type="AlphaFoldDB" id="A0A0D2D402"/>
<dbReference type="Proteomes" id="UP000054342">
    <property type="component" value="Unassembled WGS sequence"/>
</dbReference>
<dbReference type="PANTHER" id="PTHR43784">
    <property type="entry name" value="GDSL-LIKE LIPASE/ACYLHYDROLASE, PUTATIVE (AFU_ORTHOLOGUE AFUA_2G00820)-RELATED"/>
    <property type="match status" value="1"/>
</dbReference>
<dbReference type="PANTHER" id="PTHR43784:SF3">
    <property type="entry name" value="GDSL FAMILY LIPASE"/>
    <property type="match status" value="1"/>
</dbReference>
<dbReference type="SUPFAM" id="SSF52266">
    <property type="entry name" value="SGNH hydrolase"/>
    <property type="match status" value="1"/>
</dbReference>
<feature type="signal peptide" evidence="1">
    <location>
        <begin position="1"/>
        <end position="26"/>
    </location>
</feature>
<feature type="domain" description="SGNH hydrolase-type esterase" evidence="2">
    <location>
        <begin position="231"/>
        <end position="430"/>
    </location>
</feature>
<dbReference type="Gene3D" id="3.40.50.1110">
    <property type="entry name" value="SGNH hydrolase"/>
    <property type="match status" value="1"/>
</dbReference>
<evidence type="ECO:0000256" key="1">
    <source>
        <dbReference type="SAM" id="SignalP"/>
    </source>
</evidence>
<sequence>MAFLRRSTSVLAILCLYVLTLSRCDALSKRQVVTTPSIPDGHWVDTWTAMPQLTEYTNLPPSPYNTSTVIFYNSTIRQTLHTSTGASQIRIRISNAFGLTDLPVTGVSIALPYNGSAGVSAIQPSTLQTVTFSGGETSIIIPDGALAVSDPLDFPVEPQSMVTVTMYLATGQEGTYITSHPGSRTTSWMTLGNQVAATNLTGPSLNSTAHWYFLSAVEAWSPPSYRAFSIIGDSITDGRGSDTDKNNRWTDLLLSRLQSSGDPTLTSLAVNNQAAGGNRILEDGLGPSVLSRIDRDVLAHVGVKYAMIFEGVNDIGTADETIANQTVTYDRLISAYKQIATRIHAFNIPLFAATITPFSAPGGNTTLQPYTSSLREQTRQKVNDFIRNSGTFDAVLDFDAVLRNQTVPSQLADALQSGDYLHPNEAGYQLLTDSFDLTLFGKYANGVAGFV</sequence>
<evidence type="ECO:0000313" key="3">
    <source>
        <dbReference type="EMBL" id="KIW57057.1"/>
    </source>
</evidence>
<dbReference type="InterPro" id="IPR053140">
    <property type="entry name" value="GDSL_Rv0518-like"/>
</dbReference>
<dbReference type="InterPro" id="IPR013830">
    <property type="entry name" value="SGNH_hydro"/>
</dbReference>
<dbReference type="GO" id="GO:0016788">
    <property type="term" value="F:hydrolase activity, acting on ester bonds"/>
    <property type="evidence" value="ECO:0007669"/>
    <property type="project" value="InterPro"/>
</dbReference>
<keyword evidence="4" id="KW-1185">Reference proteome</keyword>
<organism evidence="3 4">
    <name type="scientific">Exophiala xenobiotica</name>
    <dbReference type="NCBI Taxonomy" id="348802"/>
    <lineage>
        <taxon>Eukaryota</taxon>
        <taxon>Fungi</taxon>
        <taxon>Dikarya</taxon>
        <taxon>Ascomycota</taxon>
        <taxon>Pezizomycotina</taxon>
        <taxon>Eurotiomycetes</taxon>
        <taxon>Chaetothyriomycetidae</taxon>
        <taxon>Chaetothyriales</taxon>
        <taxon>Herpotrichiellaceae</taxon>
        <taxon>Exophiala</taxon>
    </lineage>
</organism>
<dbReference type="InterPro" id="IPR036514">
    <property type="entry name" value="SGNH_hydro_sf"/>
</dbReference>
<name>A0A0D2D402_9EURO</name>